<dbReference type="STRING" id="1137991.SAMN05660642_01160"/>
<accession>A0A1G9NRT5</accession>
<protein>
    <submittedName>
        <fullName evidence="1">Uncharacterized protein</fullName>
    </submittedName>
</protein>
<name>A0A1G9NRT5_9ACTN</name>
<gene>
    <name evidence="1" type="ORF">SAMN05660642_01160</name>
</gene>
<dbReference type="AlphaFoldDB" id="A0A1G9NRT5"/>
<dbReference type="OrthoDB" id="5193241at2"/>
<organism evidence="1 2">
    <name type="scientific">Geodermatophilus siccatus</name>
    <dbReference type="NCBI Taxonomy" id="1137991"/>
    <lineage>
        <taxon>Bacteria</taxon>
        <taxon>Bacillati</taxon>
        <taxon>Actinomycetota</taxon>
        <taxon>Actinomycetes</taxon>
        <taxon>Geodermatophilales</taxon>
        <taxon>Geodermatophilaceae</taxon>
        <taxon>Geodermatophilus</taxon>
    </lineage>
</organism>
<reference evidence="2" key="1">
    <citation type="submission" date="2016-10" db="EMBL/GenBank/DDBJ databases">
        <authorList>
            <person name="Varghese N."/>
            <person name="Submissions S."/>
        </authorList>
    </citation>
    <scope>NUCLEOTIDE SEQUENCE [LARGE SCALE GENOMIC DNA]</scope>
    <source>
        <strain evidence="2">DSM 45419</strain>
    </source>
</reference>
<keyword evidence="2" id="KW-1185">Reference proteome</keyword>
<evidence type="ECO:0000313" key="1">
    <source>
        <dbReference type="EMBL" id="SDL89316.1"/>
    </source>
</evidence>
<dbReference type="RefSeq" id="WP_091214972.1">
    <property type="nucleotide sequence ID" value="NZ_FNHE01000002.1"/>
</dbReference>
<sequence length="154" mass="16044">MSAHPPHNGDDPLLAELAEARSAARAVPESMRVAARAAFAWRSVEEGLELLVLAHDSALGTDAGDVRAAPPDGPRELAFRGAALSVELEVDADVRGRLVPPGPGRVTLAGPLAVLAEAEADALGCFRLPRPGCGQVRLVCRTEDAAVTTGWVRL</sequence>
<dbReference type="EMBL" id="FNHE01000002">
    <property type="protein sequence ID" value="SDL89316.1"/>
    <property type="molecule type" value="Genomic_DNA"/>
</dbReference>
<evidence type="ECO:0000313" key="2">
    <source>
        <dbReference type="Proteomes" id="UP000198680"/>
    </source>
</evidence>
<dbReference type="Proteomes" id="UP000198680">
    <property type="component" value="Unassembled WGS sequence"/>
</dbReference>
<proteinExistence type="predicted"/>